<dbReference type="NCBIfam" id="TIGR00095">
    <property type="entry name" value="16S rRNA (guanine(966)-N(2))-methyltransferase RsmD"/>
    <property type="match status" value="1"/>
</dbReference>
<reference evidence="3" key="1">
    <citation type="submission" date="2020-10" db="EMBL/GenBank/DDBJ databases">
        <authorList>
            <person name="Gilroy R."/>
        </authorList>
    </citation>
    <scope>NUCLEOTIDE SEQUENCE</scope>
    <source>
        <strain evidence="3">D3-1215</strain>
    </source>
</reference>
<proteinExistence type="predicted"/>
<dbReference type="PANTHER" id="PTHR43542:SF1">
    <property type="entry name" value="METHYLTRANSFERASE"/>
    <property type="match status" value="1"/>
</dbReference>
<dbReference type="InterPro" id="IPR029063">
    <property type="entry name" value="SAM-dependent_MTases_sf"/>
</dbReference>
<dbReference type="EMBL" id="JADIMR010000038">
    <property type="protein sequence ID" value="MBO8446668.1"/>
    <property type="molecule type" value="Genomic_DNA"/>
</dbReference>
<dbReference type="PROSITE" id="PS00092">
    <property type="entry name" value="N6_MTASE"/>
    <property type="match status" value="1"/>
</dbReference>
<dbReference type="Gene3D" id="3.40.50.150">
    <property type="entry name" value="Vaccinia Virus protein VP39"/>
    <property type="match status" value="1"/>
</dbReference>
<organism evidence="3 4">
    <name type="scientific">Candidatus Enterocola intestinipullorum</name>
    <dbReference type="NCBI Taxonomy" id="2840783"/>
    <lineage>
        <taxon>Bacteria</taxon>
        <taxon>Pseudomonadati</taxon>
        <taxon>Bacteroidota</taxon>
        <taxon>Bacteroidia</taxon>
        <taxon>Bacteroidales</taxon>
        <taxon>Candidatus Enterocola</taxon>
    </lineage>
</organism>
<evidence type="ECO:0000313" key="3">
    <source>
        <dbReference type="EMBL" id="MBO8446668.1"/>
    </source>
</evidence>
<dbReference type="SUPFAM" id="SSF53335">
    <property type="entry name" value="S-adenosyl-L-methionine-dependent methyltransferases"/>
    <property type="match status" value="1"/>
</dbReference>
<keyword evidence="2 3" id="KW-0808">Transferase</keyword>
<dbReference type="Pfam" id="PF03602">
    <property type="entry name" value="Cons_hypoth95"/>
    <property type="match status" value="1"/>
</dbReference>
<dbReference type="InterPro" id="IPR004398">
    <property type="entry name" value="RNA_MeTrfase_RsmD"/>
</dbReference>
<dbReference type="GO" id="GO:0052913">
    <property type="term" value="F:16S rRNA (guanine(966)-N(2))-methyltransferase activity"/>
    <property type="evidence" value="ECO:0007669"/>
    <property type="project" value="UniProtKB-EC"/>
</dbReference>
<comment type="caution">
    <text evidence="3">The sequence shown here is derived from an EMBL/GenBank/DDBJ whole genome shotgun (WGS) entry which is preliminary data.</text>
</comment>
<dbReference type="CDD" id="cd02440">
    <property type="entry name" value="AdoMet_MTases"/>
    <property type="match status" value="1"/>
</dbReference>
<dbReference type="AlphaFoldDB" id="A0A9D9EFN8"/>
<protein>
    <submittedName>
        <fullName evidence="3">16S rRNA (Guanine(966)-N(2))-methyltransferase RsmD</fullName>
        <ecNumber evidence="3">2.1.1.171</ecNumber>
    </submittedName>
</protein>
<evidence type="ECO:0000256" key="2">
    <source>
        <dbReference type="ARBA" id="ARBA00022679"/>
    </source>
</evidence>
<dbReference type="GO" id="GO:0003676">
    <property type="term" value="F:nucleic acid binding"/>
    <property type="evidence" value="ECO:0007669"/>
    <property type="project" value="InterPro"/>
</dbReference>
<name>A0A9D9EFN8_9BACT</name>
<reference evidence="3" key="2">
    <citation type="journal article" date="2021" name="PeerJ">
        <title>Extensive microbial diversity within the chicken gut microbiome revealed by metagenomics and culture.</title>
        <authorList>
            <person name="Gilroy R."/>
            <person name="Ravi A."/>
            <person name="Getino M."/>
            <person name="Pursley I."/>
            <person name="Horton D.L."/>
            <person name="Alikhan N.F."/>
            <person name="Baker D."/>
            <person name="Gharbi K."/>
            <person name="Hall N."/>
            <person name="Watson M."/>
            <person name="Adriaenssens E.M."/>
            <person name="Foster-Nyarko E."/>
            <person name="Jarju S."/>
            <person name="Secka A."/>
            <person name="Antonio M."/>
            <person name="Oren A."/>
            <person name="Chaudhuri R.R."/>
            <person name="La Ragione R."/>
            <person name="Hildebrand F."/>
            <person name="Pallen M.J."/>
        </authorList>
    </citation>
    <scope>NUCLEOTIDE SEQUENCE</scope>
    <source>
        <strain evidence="3">D3-1215</strain>
    </source>
</reference>
<dbReference type="Proteomes" id="UP000823637">
    <property type="component" value="Unassembled WGS sequence"/>
</dbReference>
<dbReference type="PANTHER" id="PTHR43542">
    <property type="entry name" value="METHYLTRANSFERASE"/>
    <property type="match status" value="1"/>
</dbReference>
<gene>
    <name evidence="3" type="primary">rsmD</name>
    <name evidence="3" type="ORF">IAC32_02850</name>
</gene>
<keyword evidence="1 3" id="KW-0489">Methyltransferase</keyword>
<sequence>MRIISGKLKGRKILPLSELKARPTTDFAKEGLFNILENRTIIEGSTVLDLFSGTGGISLEFISRDAASVTAVEINRTHAEYIKKSAKQLGIDNLTVLQADALKYINACRRKFDIIFADPPYALAALPAIPDAVLSAGLLEDDGIMILEHGKNNDFSGHPNFMEMRKYGSVHFSFFTAYAKEDNQEK</sequence>
<dbReference type="EC" id="2.1.1.171" evidence="3"/>
<evidence type="ECO:0000313" key="4">
    <source>
        <dbReference type="Proteomes" id="UP000823637"/>
    </source>
</evidence>
<evidence type="ECO:0000256" key="1">
    <source>
        <dbReference type="ARBA" id="ARBA00022603"/>
    </source>
</evidence>
<dbReference type="PIRSF" id="PIRSF004553">
    <property type="entry name" value="CHP00095"/>
    <property type="match status" value="1"/>
</dbReference>
<dbReference type="InterPro" id="IPR002052">
    <property type="entry name" value="DNA_methylase_N6_adenine_CS"/>
</dbReference>
<accession>A0A9D9EFN8</accession>